<evidence type="ECO:0000313" key="2">
    <source>
        <dbReference type="Proteomes" id="UP000689195"/>
    </source>
</evidence>
<name>A0A8S1Y9C4_9CILI</name>
<protein>
    <submittedName>
        <fullName evidence="1">Uncharacterized protein</fullName>
    </submittedName>
</protein>
<dbReference type="EMBL" id="CAJJDO010000162">
    <property type="protein sequence ID" value="CAD8211086.1"/>
    <property type="molecule type" value="Genomic_DNA"/>
</dbReference>
<dbReference type="AlphaFoldDB" id="A0A8S1Y9C4"/>
<evidence type="ECO:0000313" key="1">
    <source>
        <dbReference type="EMBL" id="CAD8211086.1"/>
    </source>
</evidence>
<dbReference type="Proteomes" id="UP000689195">
    <property type="component" value="Unassembled WGS sequence"/>
</dbReference>
<dbReference type="OrthoDB" id="192887at2759"/>
<sequence>MNQGWEVNEDHYLEHLIQNPLHFQRKVSQQLEKPAIVATQESPKTRMRFRTASIPKLENSGKQNSPIKKTVIEPQQKGEQQIKYQASPKILKTPIRQQKLQLFPQRISLRSTLYQKTPMEESSPIKLGRTLQPKQFNPILQNVNETHYNGLKGQTRSVKSASMSNLLNNEERLQYKKRIEDFVFKLRPQRNASILYVNSQNSVQSISDDTLLRKILK</sequence>
<accession>A0A8S1Y9C4</accession>
<keyword evidence="2" id="KW-1185">Reference proteome</keyword>
<reference evidence="1" key="1">
    <citation type="submission" date="2021-01" db="EMBL/GenBank/DDBJ databases">
        <authorList>
            <consortium name="Genoscope - CEA"/>
            <person name="William W."/>
        </authorList>
    </citation>
    <scope>NUCLEOTIDE SEQUENCE</scope>
</reference>
<gene>
    <name evidence="1" type="ORF">PPENT_87.1.T1620032</name>
</gene>
<comment type="caution">
    <text evidence="1">The sequence shown here is derived from an EMBL/GenBank/DDBJ whole genome shotgun (WGS) entry which is preliminary data.</text>
</comment>
<proteinExistence type="predicted"/>
<organism evidence="1 2">
    <name type="scientific">Paramecium pentaurelia</name>
    <dbReference type="NCBI Taxonomy" id="43138"/>
    <lineage>
        <taxon>Eukaryota</taxon>
        <taxon>Sar</taxon>
        <taxon>Alveolata</taxon>
        <taxon>Ciliophora</taxon>
        <taxon>Intramacronucleata</taxon>
        <taxon>Oligohymenophorea</taxon>
        <taxon>Peniculida</taxon>
        <taxon>Parameciidae</taxon>
        <taxon>Paramecium</taxon>
    </lineage>
</organism>